<protein>
    <submittedName>
        <fullName evidence="4">Response regulator transcription factor</fullName>
    </submittedName>
</protein>
<keyword evidence="5" id="KW-1185">Reference proteome</keyword>
<accession>A0A848HFD4</accession>
<dbReference type="PROSITE" id="PS50110">
    <property type="entry name" value="RESPONSE_REGULATORY"/>
    <property type="match status" value="1"/>
</dbReference>
<evidence type="ECO:0000313" key="4">
    <source>
        <dbReference type="EMBL" id="NML48159.1"/>
    </source>
</evidence>
<dbReference type="GO" id="GO:0000160">
    <property type="term" value="P:phosphorelay signal transduction system"/>
    <property type="evidence" value="ECO:0007669"/>
    <property type="project" value="InterPro"/>
</dbReference>
<evidence type="ECO:0000259" key="3">
    <source>
        <dbReference type="PROSITE" id="PS50110"/>
    </source>
</evidence>
<dbReference type="SMART" id="SM00448">
    <property type="entry name" value="REC"/>
    <property type="match status" value="1"/>
</dbReference>
<organism evidence="4 5">
    <name type="scientific">Ramlibacter agri</name>
    <dbReference type="NCBI Taxonomy" id="2728837"/>
    <lineage>
        <taxon>Bacteria</taxon>
        <taxon>Pseudomonadati</taxon>
        <taxon>Pseudomonadota</taxon>
        <taxon>Betaproteobacteria</taxon>
        <taxon>Burkholderiales</taxon>
        <taxon>Comamonadaceae</taxon>
        <taxon>Ramlibacter</taxon>
    </lineage>
</organism>
<dbReference type="Pfam" id="PF00072">
    <property type="entry name" value="Response_reg"/>
    <property type="match status" value="1"/>
</dbReference>
<feature type="modified residue" description="4-aspartylphosphate" evidence="2">
    <location>
        <position position="59"/>
    </location>
</feature>
<gene>
    <name evidence="4" type="ORF">HHL11_30705</name>
</gene>
<evidence type="ECO:0000256" key="2">
    <source>
        <dbReference type="PROSITE-ProRule" id="PRU00169"/>
    </source>
</evidence>
<dbReference type="SUPFAM" id="SSF52172">
    <property type="entry name" value="CheY-like"/>
    <property type="match status" value="1"/>
</dbReference>
<evidence type="ECO:0000256" key="1">
    <source>
        <dbReference type="ARBA" id="ARBA00022553"/>
    </source>
</evidence>
<dbReference type="Gene3D" id="3.40.50.2300">
    <property type="match status" value="1"/>
</dbReference>
<keyword evidence="1 2" id="KW-0597">Phosphoprotein</keyword>
<dbReference type="InterPro" id="IPR050595">
    <property type="entry name" value="Bact_response_regulator"/>
</dbReference>
<dbReference type="AlphaFoldDB" id="A0A848HFD4"/>
<dbReference type="RefSeq" id="WP_169422494.1">
    <property type="nucleotide sequence ID" value="NZ_JABBFX010000004.1"/>
</dbReference>
<proteinExistence type="predicted"/>
<dbReference type="Proteomes" id="UP000541185">
    <property type="component" value="Unassembled WGS sequence"/>
</dbReference>
<evidence type="ECO:0000313" key="5">
    <source>
        <dbReference type="Proteomes" id="UP000541185"/>
    </source>
</evidence>
<sequence>MRLPVEVLLIEDLKNIQSAMAQMLQGLGDFQLAATIATEAEALAWLEQNCGRWDLAIVDLVLDQGSGMGVISRCRRTSPEGKVVVFSNFVSPGIRAHCMRLGADAAFDKNTELRAFADYCAALSPPSAQPVS</sequence>
<dbReference type="EMBL" id="JABBFX010000004">
    <property type="protein sequence ID" value="NML48159.1"/>
    <property type="molecule type" value="Genomic_DNA"/>
</dbReference>
<dbReference type="PANTHER" id="PTHR44591:SF3">
    <property type="entry name" value="RESPONSE REGULATORY DOMAIN-CONTAINING PROTEIN"/>
    <property type="match status" value="1"/>
</dbReference>
<dbReference type="InterPro" id="IPR001789">
    <property type="entry name" value="Sig_transdc_resp-reg_receiver"/>
</dbReference>
<reference evidence="4 5" key="1">
    <citation type="submission" date="2020-04" db="EMBL/GenBank/DDBJ databases">
        <title>Ramlibacter sp. G-1-2-2 isolated from soil.</title>
        <authorList>
            <person name="Dahal R.H."/>
        </authorList>
    </citation>
    <scope>NUCLEOTIDE SEQUENCE [LARGE SCALE GENOMIC DNA]</scope>
    <source>
        <strain evidence="4 5">G-1-2-2</strain>
    </source>
</reference>
<dbReference type="PANTHER" id="PTHR44591">
    <property type="entry name" value="STRESS RESPONSE REGULATOR PROTEIN 1"/>
    <property type="match status" value="1"/>
</dbReference>
<feature type="domain" description="Response regulatory" evidence="3">
    <location>
        <begin position="6"/>
        <end position="124"/>
    </location>
</feature>
<name>A0A848HFD4_9BURK</name>
<comment type="caution">
    <text evidence="4">The sequence shown here is derived from an EMBL/GenBank/DDBJ whole genome shotgun (WGS) entry which is preliminary data.</text>
</comment>
<dbReference type="InterPro" id="IPR011006">
    <property type="entry name" value="CheY-like_superfamily"/>
</dbReference>